<reference evidence="7" key="1">
    <citation type="journal article" date="2014" name="Int. J. Syst. Evol. Microbiol.">
        <title>Complete genome sequence of Corynebacterium casei LMG S-19264T (=DSM 44701T), isolated from a smear-ripened cheese.</title>
        <authorList>
            <consortium name="US DOE Joint Genome Institute (JGI-PGF)"/>
            <person name="Walter F."/>
            <person name="Albersmeier A."/>
            <person name="Kalinowski J."/>
            <person name="Ruckert C."/>
        </authorList>
    </citation>
    <scope>NUCLEOTIDE SEQUENCE</scope>
    <source>
        <strain evidence="7">CGMCC 1.15371</strain>
    </source>
</reference>
<dbReference type="Proteomes" id="UP000628775">
    <property type="component" value="Unassembled WGS sequence"/>
</dbReference>
<keyword evidence="4 7" id="KW-0548">Nucleotidyltransferase</keyword>
<dbReference type="Pfam" id="PF00483">
    <property type="entry name" value="NTP_transferase"/>
    <property type="match status" value="1"/>
</dbReference>
<proteinExistence type="inferred from homology"/>
<dbReference type="InterPro" id="IPR005835">
    <property type="entry name" value="NTP_transferase_dom"/>
</dbReference>
<dbReference type="AlphaFoldDB" id="A0A8J2YDM7"/>
<comment type="catalytic activity">
    <reaction evidence="5">
        <text>alpha-D-glucose 1-phosphate + UTP + H(+) = UDP-alpha-D-glucose + diphosphate</text>
        <dbReference type="Rhea" id="RHEA:19889"/>
        <dbReference type="ChEBI" id="CHEBI:15378"/>
        <dbReference type="ChEBI" id="CHEBI:33019"/>
        <dbReference type="ChEBI" id="CHEBI:46398"/>
        <dbReference type="ChEBI" id="CHEBI:58601"/>
        <dbReference type="ChEBI" id="CHEBI:58885"/>
        <dbReference type="EC" id="2.7.7.9"/>
    </reaction>
</comment>
<evidence type="ECO:0000256" key="1">
    <source>
        <dbReference type="ARBA" id="ARBA00006890"/>
    </source>
</evidence>
<evidence type="ECO:0000313" key="8">
    <source>
        <dbReference type="Proteomes" id="UP000628775"/>
    </source>
</evidence>
<dbReference type="RefSeq" id="WP_188692722.1">
    <property type="nucleotide sequence ID" value="NZ_BMIR01000007.1"/>
</dbReference>
<evidence type="ECO:0000256" key="3">
    <source>
        <dbReference type="ARBA" id="ARBA00022679"/>
    </source>
</evidence>
<name>A0A8J2YDM7_9BACL</name>
<accession>A0A8J2YDM7</accession>
<dbReference type="InterPro" id="IPR029044">
    <property type="entry name" value="Nucleotide-diphossugar_trans"/>
</dbReference>
<feature type="domain" description="Nucleotidyl transferase" evidence="6">
    <location>
        <begin position="5"/>
        <end position="241"/>
    </location>
</feature>
<dbReference type="Gene3D" id="3.90.550.10">
    <property type="entry name" value="Spore Coat Polysaccharide Biosynthesis Protein SpsA, Chain A"/>
    <property type="match status" value="1"/>
</dbReference>
<evidence type="ECO:0000256" key="4">
    <source>
        <dbReference type="ARBA" id="ARBA00022695"/>
    </source>
</evidence>
<dbReference type="GO" id="GO:0006011">
    <property type="term" value="P:UDP-alpha-D-glucose metabolic process"/>
    <property type="evidence" value="ECO:0007669"/>
    <property type="project" value="InterPro"/>
</dbReference>
<dbReference type="EMBL" id="BMIR01000007">
    <property type="protein sequence ID" value="GGE40489.1"/>
    <property type="molecule type" value="Genomic_DNA"/>
</dbReference>
<gene>
    <name evidence="7" type="primary">gtaB</name>
    <name evidence="7" type="ORF">GCM10011391_19080</name>
</gene>
<dbReference type="InterPro" id="IPR005771">
    <property type="entry name" value="GalU_uridylyltTrfase_bac/arc"/>
</dbReference>
<dbReference type="EC" id="2.7.7.9" evidence="2"/>
<reference evidence="7" key="2">
    <citation type="submission" date="2020-09" db="EMBL/GenBank/DDBJ databases">
        <authorList>
            <person name="Sun Q."/>
            <person name="Zhou Y."/>
        </authorList>
    </citation>
    <scope>NUCLEOTIDE SEQUENCE</scope>
    <source>
        <strain evidence="7">CGMCC 1.15371</strain>
    </source>
</reference>
<dbReference type="PANTHER" id="PTHR43197">
    <property type="entry name" value="UTP--GLUCOSE-1-PHOSPHATE URIDYLYLTRANSFERASE"/>
    <property type="match status" value="1"/>
</dbReference>
<evidence type="ECO:0000256" key="5">
    <source>
        <dbReference type="ARBA" id="ARBA00048128"/>
    </source>
</evidence>
<evidence type="ECO:0000259" key="6">
    <source>
        <dbReference type="Pfam" id="PF00483"/>
    </source>
</evidence>
<comment type="similarity">
    <text evidence="1">Belongs to the UDPGP type 2 family.</text>
</comment>
<dbReference type="GO" id="GO:0003983">
    <property type="term" value="F:UTP:glucose-1-phosphate uridylyltransferase activity"/>
    <property type="evidence" value="ECO:0007669"/>
    <property type="project" value="UniProtKB-EC"/>
</dbReference>
<evidence type="ECO:0000256" key="2">
    <source>
        <dbReference type="ARBA" id="ARBA00012415"/>
    </source>
</evidence>
<keyword evidence="8" id="KW-1185">Reference proteome</keyword>
<organism evidence="7 8">
    <name type="scientific">Pullulanibacillus camelliae</name>
    <dbReference type="NCBI Taxonomy" id="1707096"/>
    <lineage>
        <taxon>Bacteria</taxon>
        <taxon>Bacillati</taxon>
        <taxon>Bacillota</taxon>
        <taxon>Bacilli</taxon>
        <taxon>Bacillales</taxon>
        <taxon>Sporolactobacillaceae</taxon>
        <taxon>Pullulanibacillus</taxon>
    </lineage>
</organism>
<protein>
    <recommendedName>
        <fullName evidence="2">UTP--glucose-1-phosphate uridylyltransferase</fullName>
        <ecNumber evidence="2">2.7.7.9</ecNumber>
    </recommendedName>
</protein>
<evidence type="ECO:0000313" key="7">
    <source>
        <dbReference type="EMBL" id="GGE40489.1"/>
    </source>
</evidence>
<comment type="caution">
    <text evidence="7">The sequence shown here is derived from an EMBL/GenBank/DDBJ whole genome shotgun (WGS) entry which is preliminary data.</text>
</comment>
<sequence length="242" mass="27513">MSIRKAVILAAGLGKRMWPMTKAVPKPLLPLIDRPIIDHIIEEARASGIEEIAVVVHFQKEVIIKHLADEQQIQIIIQPELNGTAAALKAAEAFIDHEPFALLLGDEVVQSRTPCLQQLMDVFQLDQAKLVTGVEQTTQEKISAYNTLACDEWGRQILRITEIVEKPIHPISLYTSIGRYILSPVIFEYLPDHLLLCKRDEIPLTESFNTLVEQHLALGYLFEGRRFDLGNKKDWLYANQHY</sequence>
<dbReference type="PANTHER" id="PTHR43197:SF1">
    <property type="entry name" value="UTP--GLUCOSE-1-PHOSPHATE URIDYLYLTRANSFERASE"/>
    <property type="match status" value="1"/>
</dbReference>
<dbReference type="SUPFAM" id="SSF53448">
    <property type="entry name" value="Nucleotide-diphospho-sugar transferases"/>
    <property type="match status" value="1"/>
</dbReference>
<keyword evidence="3" id="KW-0808">Transferase</keyword>